<evidence type="ECO:0000256" key="2">
    <source>
        <dbReference type="ARBA" id="ARBA00023239"/>
    </source>
</evidence>
<dbReference type="GO" id="GO:0016829">
    <property type="term" value="F:lyase activity"/>
    <property type="evidence" value="ECO:0007669"/>
    <property type="project" value="UniProtKB-KW"/>
</dbReference>
<dbReference type="PANTHER" id="PTHR32022">
    <property type="entry name" value="D-GLUTAMATE CYCLASE, MITOCHONDRIAL"/>
    <property type="match status" value="1"/>
</dbReference>
<dbReference type="FunFam" id="3.30.2040.10:FF:000001">
    <property type="entry name" value="D-glutamate cyclase, mitochondrial"/>
    <property type="match status" value="1"/>
</dbReference>
<evidence type="ECO:0008006" key="5">
    <source>
        <dbReference type="Google" id="ProtNLM"/>
    </source>
</evidence>
<dbReference type="NCBIfam" id="NF003969">
    <property type="entry name" value="PRK05463.1"/>
    <property type="match status" value="1"/>
</dbReference>
<dbReference type="SUPFAM" id="SSF160920">
    <property type="entry name" value="PSTPO5379-like"/>
    <property type="match status" value="1"/>
</dbReference>
<dbReference type="PIRSF" id="PIRSF029755">
    <property type="entry name" value="UCP029755"/>
    <property type="match status" value="1"/>
</dbReference>
<dbReference type="HOGENOM" id="CLU_059759_0_0_0"/>
<dbReference type="HAMAP" id="MF_01830">
    <property type="entry name" value="Hydro_lyase"/>
    <property type="match status" value="1"/>
</dbReference>
<dbReference type="Gene3D" id="3.40.1640.10">
    <property type="entry name" value="PSTPO5379-like"/>
    <property type="match status" value="1"/>
</dbReference>
<evidence type="ECO:0000313" key="3">
    <source>
        <dbReference type="EMBL" id="EHM10215.1"/>
    </source>
</evidence>
<dbReference type="OrthoDB" id="149585at2"/>
<keyword evidence="2" id="KW-0456">Lyase</keyword>
<dbReference type="RefSeq" id="WP_006583709.1">
    <property type="nucleotide sequence ID" value="NZ_CM001377.1"/>
</dbReference>
<name>H0USC6_9BACT</name>
<organism evidence="3 4">
    <name type="scientific">Thermanaerovibrio velox DSM 12556</name>
    <dbReference type="NCBI Taxonomy" id="926567"/>
    <lineage>
        <taxon>Bacteria</taxon>
        <taxon>Thermotogati</taxon>
        <taxon>Synergistota</taxon>
        <taxon>Synergistia</taxon>
        <taxon>Synergistales</taxon>
        <taxon>Synergistaceae</taxon>
        <taxon>Thermanaerovibrio</taxon>
    </lineage>
</organism>
<evidence type="ECO:0000256" key="1">
    <source>
        <dbReference type="ARBA" id="ARBA00007896"/>
    </source>
</evidence>
<dbReference type="Proteomes" id="UP000005730">
    <property type="component" value="Chromosome"/>
</dbReference>
<dbReference type="EMBL" id="CM001377">
    <property type="protein sequence ID" value="EHM10215.1"/>
    <property type="molecule type" value="Genomic_DNA"/>
</dbReference>
<evidence type="ECO:0000313" key="4">
    <source>
        <dbReference type="Proteomes" id="UP000005730"/>
    </source>
</evidence>
<dbReference type="Pfam" id="PF07286">
    <property type="entry name" value="D-Glu_cyclase"/>
    <property type="match status" value="1"/>
</dbReference>
<gene>
    <name evidence="3" type="ORF">TheveDRAFT_1091</name>
</gene>
<keyword evidence="4" id="KW-1185">Reference proteome</keyword>
<reference evidence="3 4" key="1">
    <citation type="submission" date="2011-10" db="EMBL/GenBank/DDBJ databases">
        <title>The Noncontiguous Finished genome of Thermanaerovibrio velox DSM 12556.</title>
        <authorList>
            <consortium name="US DOE Joint Genome Institute (JGI-PGF)"/>
            <person name="Lucas S."/>
            <person name="Copeland A."/>
            <person name="Lapidus A."/>
            <person name="Glavina del Rio T."/>
            <person name="Dalin E."/>
            <person name="Tice H."/>
            <person name="Bruce D."/>
            <person name="Goodwin L."/>
            <person name="Pitluck S."/>
            <person name="Peters L."/>
            <person name="Mikhailova N."/>
            <person name="Teshima H."/>
            <person name="Kyrpides N."/>
            <person name="Mavromatis K."/>
            <person name="Ivanova N."/>
            <person name="Markowitz V."/>
            <person name="Cheng J.-F."/>
            <person name="Hugenholtz P."/>
            <person name="Woyke T."/>
            <person name="Wu D."/>
            <person name="Spring S."/>
            <person name="Brambilla E.-M."/>
            <person name="Klenk H.-P."/>
            <person name="Eisen J.A."/>
        </authorList>
    </citation>
    <scope>NUCLEOTIDE SEQUENCE [LARGE SCALE GENOMIC DNA]</scope>
    <source>
        <strain evidence="3 4">DSM 12556</strain>
    </source>
</reference>
<protein>
    <recommendedName>
        <fullName evidence="5">Hydro-lyase</fullName>
    </recommendedName>
</protein>
<dbReference type="InterPro" id="IPR016938">
    <property type="entry name" value="UPF0317"/>
</dbReference>
<sequence length="270" mass="29538">MTKDEIHLEGLRGLSPKEVRGIIRAGRWEGPTAGLCEGYAQANLVALPKEYALDFMIFCQRNPKACPVLDVTEPGKLEPTLMAPGADVSTDIPRYRVYENGGLAREVTDASPFWREDLVAFLLGCSFSFEWALIEQGIPIRHIEENVNVSMYVTNIPCKPAGPFKGPMVVSMRPIPHHMVSRAVLCTGRFPSVHGSPVHIGDPWAIGIKDLAKPDFGDPVTIKDGEIPVFWPCGVTPQAVAMASGIPFMISHSPGHMFICDVKNSELATF</sequence>
<comment type="similarity">
    <text evidence="1">Belongs to the D-glutamate cyclase family.</text>
</comment>
<dbReference type="PANTHER" id="PTHR32022:SF10">
    <property type="entry name" value="D-GLUTAMATE CYCLASE, MITOCHONDRIAL"/>
    <property type="match status" value="1"/>
</dbReference>
<dbReference type="InterPro" id="IPR009906">
    <property type="entry name" value="D-Glu_cyclase"/>
</dbReference>
<dbReference type="InterPro" id="IPR038021">
    <property type="entry name" value="Putative_hydro-lyase"/>
</dbReference>
<dbReference type="AlphaFoldDB" id="H0USC6"/>
<dbReference type="eggNOG" id="COG4336">
    <property type="taxonomic scope" value="Bacteria"/>
</dbReference>
<dbReference type="Gene3D" id="3.30.2040.10">
    <property type="entry name" value="PSTPO5379-like domain"/>
    <property type="match status" value="1"/>
</dbReference>
<dbReference type="STRING" id="926567.TheveDRAFT_1091"/>
<proteinExistence type="inferred from homology"/>
<accession>H0USC6</accession>